<evidence type="ECO:0000313" key="1">
    <source>
        <dbReference type="Proteomes" id="UP000887565"/>
    </source>
</evidence>
<keyword evidence="1" id="KW-1185">Reference proteome</keyword>
<accession>A0A915K7K6</accession>
<dbReference type="Proteomes" id="UP000887565">
    <property type="component" value="Unplaced"/>
</dbReference>
<organism evidence="1 2">
    <name type="scientific">Romanomermis culicivorax</name>
    <name type="common">Nematode worm</name>
    <dbReference type="NCBI Taxonomy" id="13658"/>
    <lineage>
        <taxon>Eukaryota</taxon>
        <taxon>Metazoa</taxon>
        <taxon>Ecdysozoa</taxon>
        <taxon>Nematoda</taxon>
        <taxon>Enoplea</taxon>
        <taxon>Dorylaimia</taxon>
        <taxon>Mermithida</taxon>
        <taxon>Mermithoidea</taxon>
        <taxon>Mermithidae</taxon>
        <taxon>Romanomermis</taxon>
    </lineage>
</organism>
<protein>
    <submittedName>
        <fullName evidence="2">Uncharacterized protein</fullName>
    </submittedName>
</protein>
<evidence type="ECO:0000313" key="2">
    <source>
        <dbReference type="WBParaSite" id="nRc.2.0.1.t34681-RA"/>
    </source>
</evidence>
<dbReference type="WBParaSite" id="nRc.2.0.1.t34681-RA">
    <property type="protein sequence ID" value="nRc.2.0.1.t34681-RA"/>
    <property type="gene ID" value="nRc.2.0.1.g34681"/>
</dbReference>
<dbReference type="AlphaFoldDB" id="A0A915K7K6"/>
<sequence>MSICKPEMSADNGRAWSEDFVPQYQPSNNTNGSTIPVPLFQLSHFADHISKEEDTCFRQPLERM</sequence>
<name>A0A915K7K6_ROMCU</name>
<reference evidence="2" key="1">
    <citation type="submission" date="2022-11" db="UniProtKB">
        <authorList>
            <consortium name="WormBaseParasite"/>
        </authorList>
    </citation>
    <scope>IDENTIFICATION</scope>
</reference>
<proteinExistence type="predicted"/>